<proteinExistence type="predicted"/>
<feature type="coiled-coil region" evidence="1">
    <location>
        <begin position="103"/>
        <end position="167"/>
    </location>
</feature>
<evidence type="ECO:0000256" key="1">
    <source>
        <dbReference type="SAM" id="Coils"/>
    </source>
</evidence>
<sequence length="347" mass="40646">MEDKNKDINVLKQNLITLKNALKDEREERASINSQLQVLNAEINKVEFLIEQRSLLLENLRLENHSTKNDSDANFNNESTPSEILDQTKENPTTGPSYLESSNLKLEEDIRILKQENKNLAKKVEEIKEYKEKNHFTSREARLRFLAEELRKEITETRASISKSKADYKNLNDDNLQLIESNDILGKHMIVEQKKFWKSEEILTNLKKQIEAMDEYQNVLEESVKKHEEKELEMAEMLVEIKSKIVTAESYYQQFDVEIVSSLFSKEAKLVIRKSNDGATAIEINQGKNKKVYDIDEIDTITHHEFKENRFIMQFTAETVEFECYDSEEVDKIISIIREVMVRTLKC</sequence>
<evidence type="ECO:0000256" key="2">
    <source>
        <dbReference type="SAM" id="MobiDB-lite"/>
    </source>
</evidence>
<dbReference type="Proteomes" id="UP001162131">
    <property type="component" value="Unassembled WGS sequence"/>
</dbReference>
<comment type="caution">
    <text evidence="3">The sequence shown here is derived from an EMBL/GenBank/DDBJ whole genome shotgun (WGS) entry which is preliminary data.</text>
</comment>
<protein>
    <recommendedName>
        <fullName evidence="5">Spindle assembly checkpoint component MAD1</fullName>
    </recommendedName>
</protein>
<dbReference type="EMBL" id="CAJZBQ010000037">
    <property type="protein sequence ID" value="CAG9324954.1"/>
    <property type="molecule type" value="Genomic_DNA"/>
</dbReference>
<evidence type="ECO:0008006" key="5">
    <source>
        <dbReference type="Google" id="ProtNLM"/>
    </source>
</evidence>
<keyword evidence="1" id="KW-0175">Coiled coil</keyword>
<dbReference type="AlphaFoldDB" id="A0AAU9J9Y9"/>
<organism evidence="3 4">
    <name type="scientific">Blepharisma stoltei</name>
    <dbReference type="NCBI Taxonomy" id="1481888"/>
    <lineage>
        <taxon>Eukaryota</taxon>
        <taxon>Sar</taxon>
        <taxon>Alveolata</taxon>
        <taxon>Ciliophora</taxon>
        <taxon>Postciliodesmatophora</taxon>
        <taxon>Heterotrichea</taxon>
        <taxon>Heterotrichida</taxon>
        <taxon>Blepharismidae</taxon>
        <taxon>Blepharisma</taxon>
    </lineage>
</organism>
<feature type="compositionally biased region" description="Polar residues" evidence="2">
    <location>
        <begin position="90"/>
        <end position="100"/>
    </location>
</feature>
<feature type="compositionally biased region" description="Polar residues" evidence="2">
    <location>
        <begin position="72"/>
        <end position="82"/>
    </location>
</feature>
<feature type="coiled-coil region" evidence="1">
    <location>
        <begin position="206"/>
        <end position="240"/>
    </location>
</feature>
<name>A0AAU9J9Y9_9CILI</name>
<gene>
    <name evidence="3" type="ORF">BSTOLATCC_MIC37700</name>
</gene>
<evidence type="ECO:0000313" key="4">
    <source>
        <dbReference type="Proteomes" id="UP001162131"/>
    </source>
</evidence>
<feature type="region of interest" description="Disordered" evidence="2">
    <location>
        <begin position="66"/>
        <end position="100"/>
    </location>
</feature>
<evidence type="ECO:0000313" key="3">
    <source>
        <dbReference type="EMBL" id="CAG9324954.1"/>
    </source>
</evidence>
<reference evidence="3" key="1">
    <citation type="submission" date="2021-09" db="EMBL/GenBank/DDBJ databases">
        <authorList>
            <consortium name="AG Swart"/>
            <person name="Singh M."/>
            <person name="Singh A."/>
            <person name="Seah K."/>
            <person name="Emmerich C."/>
        </authorList>
    </citation>
    <scope>NUCLEOTIDE SEQUENCE</scope>
    <source>
        <strain evidence="3">ATCC30299</strain>
    </source>
</reference>
<feature type="coiled-coil region" evidence="1">
    <location>
        <begin position="1"/>
        <end position="42"/>
    </location>
</feature>
<keyword evidence="4" id="KW-1185">Reference proteome</keyword>
<accession>A0AAU9J9Y9</accession>